<evidence type="ECO:0000313" key="4">
    <source>
        <dbReference type="Proteomes" id="UP000019140"/>
    </source>
</evidence>
<sequence length="140" mass="15338">MADYTLANAAIQRFLSAKSVAVLATVQPSGAPLATPMWFVQDDHSLIMISENHLQKVKNLYRDPRACVAVEGEVDGGIAGVIVQGQIRILDTETERAPYIDALHAKYDGALASRWGGRAMPSDRVMFRLEANRVNVWGLT</sequence>
<reference evidence="3 4" key="1">
    <citation type="journal article" date="2014" name="Nature">
        <title>An environmental bacterial taxon with a large and distinct metabolic repertoire.</title>
        <authorList>
            <person name="Wilson M.C."/>
            <person name="Mori T."/>
            <person name="Ruckert C."/>
            <person name="Uria A.R."/>
            <person name="Helf M.J."/>
            <person name="Takada K."/>
            <person name="Gernert C."/>
            <person name="Steffens U.A."/>
            <person name="Heycke N."/>
            <person name="Schmitt S."/>
            <person name="Rinke C."/>
            <person name="Helfrich E.J."/>
            <person name="Brachmann A.O."/>
            <person name="Gurgui C."/>
            <person name="Wakimoto T."/>
            <person name="Kracht M."/>
            <person name="Crusemann M."/>
            <person name="Hentschel U."/>
            <person name="Abe I."/>
            <person name="Matsunaga S."/>
            <person name="Kalinowski J."/>
            <person name="Takeyama H."/>
            <person name="Piel J."/>
        </authorList>
    </citation>
    <scope>NUCLEOTIDE SEQUENCE [LARGE SCALE GENOMIC DNA]</scope>
    <source>
        <strain evidence="4">TSY2</strain>
    </source>
</reference>
<name>W4MAU9_9BACT</name>
<dbReference type="InterPro" id="IPR011576">
    <property type="entry name" value="Pyridox_Oxase_N"/>
</dbReference>
<dbReference type="GO" id="GO:0005829">
    <property type="term" value="C:cytosol"/>
    <property type="evidence" value="ECO:0007669"/>
    <property type="project" value="TreeGrafter"/>
</dbReference>
<comment type="caution">
    <text evidence="3">The sequence shown here is derived from an EMBL/GenBank/DDBJ whole genome shotgun (WGS) entry which is preliminary data.</text>
</comment>
<dbReference type="PANTHER" id="PTHR35176">
    <property type="entry name" value="HEME OXYGENASE HI_0854-RELATED"/>
    <property type="match status" value="1"/>
</dbReference>
<accession>W4MAU9</accession>
<dbReference type="InterPro" id="IPR052019">
    <property type="entry name" value="F420H2_bilvrd_red/Heme_oxyg"/>
</dbReference>
<dbReference type="PANTHER" id="PTHR35176:SF6">
    <property type="entry name" value="HEME OXYGENASE HI_0854-RELATED"/>
    <property type="match status" value="1"/>
</dbReference>
<feature type="domain" description="Pyridoxamine 5'-phosphate oxidase N-terminal" evidence="2">
    <location>
        <begin position="9"/>
        <end position="137"/>
    </location>
</feature>
<keyword evidence="4" id="KW-1185">Reference proteome</keyword>
<evidence type="ECO:0000256" key="1">
    <source>
        <dbReference type="ARBA" id="ARBA00023002"/>
    </source>
</evidence>
<dbReference type="InterPro" id="IPR012349">
    <property type="entry name" value="Split_barrel_FMN-bd"/>
</dbReference>
<dbReference type="Gene3D" id="2.30.110.10">
    <property type="entry name" value="Electron Transport, Fmn-binding Protein, Chain A"/>
    <property type="match status" value="1"/>
</dbReference>
<proteinExistence type="predicted"/>
<dbReference type="SUPFAM" id="SSF50475">
    <property type="entry name" value="FMN-binding split barrel"/>
    <property type="match status" value="1"/>
</dbReference>
<dbReference type="HOGENOM" id="CLU_123922_5_0_7"/>
<dbReference type="AlphaFoldDB" id="W4MAU9"/>
<dbReference type="GO" id="GO:0070967">
    <property type="term" value="F:coenzyme F420 binding"/>
    <property type="evidence" value="ECO:0007669"/>
    <property type="project" value="TreeGrafter"/>
</dbReference>
<evidence type="ECO:0000259" key="2">
    <source>
        <dbReference type="Pfam" id="PF01243"/>
    </source>
</evidence>
<dbReference type="EMBL" id="AZHX01000480">
    <property type="protein sequence ID" value="ETX07318.1"/>
    <property type="molecule type" value="Genomic_DNA"/>
</dbReference>
<protein>
    <recommendedName>
        <fullName evidence="2">Pyridoxamine 5'-phosphate oxidase N-terminal domain-containing protein</fullName>
    </recommendedName>
</protein>
<evidence type="ECO:0000313" key="3">
    <source>
        <dbReference type="EMBL" id="ETX07318.1"/>
    </source>
</evidence>
<keyword evidence="1" id="KW-0560">Oxidoreductase</keyword>
<dbReference type="GO" id="GO:0016627">
    <property type="term" value="F:oxidoreductase activity, acting on the CH-CH group of donors"/>
    <property type="evidence" value="ECO:0007669"/>
    <property type="project" value="TreeGrafter"/>
</dbReference>
<organism evidence="3 4">
    <name type="scientific">Candidatus Entotheonella gemina</name>
    <dbReference type="NCBI Taxonomy" id="1429439"/>
    <lineage>
        <taxon>Bacteria</taxon>
        <taxon>Pseudomonadati</taxon>
        <taxon>Nitrospinota/Tectimicrobiota group</taxon>
        <taxon>Candidatus Tectimicrobiota</taxon>
        <taxon>Candidatus Entotheonellia</taxon>
        <taxon>Candidatus Entotheonellales</taxon>
        <taxon>Candidatus Entotheonellaceae</taxon>
        <taxon>Candidatus Entotheonella</taxon>
    </lineage>
</organism>
<dbReference type="Pfam" id="PF01243">
    <property type="entry name" value="PNPOx_N"/>
    <property type="match status" value="1"/>
</dbReference>
<gene>
    <name evidence="3" type="ORF">ETSY2_11865</name>
</gene>
<dbReference type="Proteomes" id="UP000019140">
    <property type="component" value="Unassembled WGS sequence"/>
</dbReference>